<proteinExistence type="predicted"/>
<dbReference type="InterPro" id="IPR043504">
    <property type="entry name" value="Peptidase_S1_PA_chymotrypsin"/>
</dbReference>
<gene>
    <name evidence="1" type="ORF">DL762_000121</name>
</gene>
<keyword evidence="2" id="KW-1185">Reference proteome</keyword>
<evidence type="ECO:0000313" key="1">
    <source>
        <dbReference type="EMBL" id="RYO95379.1"/>
    </source>
</evidence>
<dbReference type="InterPro" id="IPR009003">
    <property type="entry name" value="Peptidase_S1_PA"/>
</dbReference>
<sequence length="196" mass="21268">MTPRTQPSILSEIERPPSCWGHFIGGGGDANFVPVPLTQSRLCNPALNLRVSKPSSDWIQAMRYWTTPTDVVPISVGICGFPCDMPKDKNGTHAARLCCDESRVMYEPVGGLLQHDGDTEVGTSGGPIVVDNNRAISMHRGWADFGSKGMANEGVSINHHGNNVDKFIEALAVMTRETRDGMLECDTFGYEDGDSV</sequence>
<reference evidence="1 2" key="1">
    <citation type="submission" date="2018-06" db="EMBL/GenBank/DDBJ databases">
        <title>Complete Genomes of Monosporascus.</title>
        <authorList>
            <person name="Robinson A.J."/>
            <person name="Natvig D.O."/>
        </authorList>
    </citation>
    <scope>NUCLEOTIDE SEQUENCE [LARGE SCALE GENOMIC DNA]</scope>
    <source>
        <strain evidence="1 2">CBS 609.92</strain>
    </source>
</reference>
<accession>A0ABY0HK66</accession>
<comment type="caution">
    <text evidence="1">The sequence shown here is derived from an EMBL/GenBank/DDBJ whole genome shotgun (WGS) entry which is preliminary data.</text>
</comment>
<organism evidence="1 2">
    <name type="scientific">Monosporascus cannonballus</name>
    <dbReference type="NCBI Taxonomy" id="155416"/>
    <lineage>
        <taxon>Eukaryota</taxon>
        <taxon>Fungi</taxon>
        <taxon>Dikarya</taxon>
        <taxon>Ascomycota</taxon>
        <taxon>Pezizomycotina</taxon>
        <taxon>Sordariomycetes</taxon>
        <taxon>Xylariomycetidae</taxon>
        <taxon>Xylariales</taxon>
        <taxon>Xylariales incertae sedis</taxon>
        <taxon>Monosporascus</taxon>
    </lineage>
</organism>
<dbReference type="SUPFAM" id="SSF50494">
    <property type="entry name" value="Trypsin-like serine proteases"/>
    <property type="match status" value="1"/>
</dbReference>
<evidence type="ECO:0000313" key="2">
    <source>
        <dbReference type="Proteomes" id="UP000294003"/>
    </source>
</evidence>
<protein>
    <recommendedName>
        <fullName evidence="3">Peptidase S1 domain-containing protein</fullName>
    </recommendedName>
</protein>
<name>A0ABY0HK66_9PEZI</name>
<dbReference type="Proteomes" id="UP000294003">
    <property type="component" value="Unassembled WGS sequence"/>
</dbReference>
<dbReference type="EMBL" id="QJNS01000002">
    <property type="protein sequence ID" value="RYO95379.1"/>
    <property type="molecule type" value="Genomic_DNA"/>
</dbReference>
<dbReference type="Gene3D" id="2.40.10.10">
    <property type="entry name" value="Trypsin-like serine proteases"/>
    <property type="match status" value="1"/>
</dbReference>
<evidence type="ECO:0008006" key="3">
    <source>
        <dbReference type="Google" id="ProtNLM"/>
    </source>
</evidence>